<dbReference type="Proteomes" id="UP000037035">
    <property type="component" value="Unassembled WGS sequence"/>
</dbReference>
<dbReference type="AlphaFoldDB" id="A0A0L6V2K0"/>
<name>A0A0L6V2K0_9BASI</name>
<dbReference type="VEuPathDB" id="FungiDB:VP01_2872g2"/>
<gene>
    <name evidence="1" type="ORF">VP01_2872g2</name>
</gene>
<comment type="caution">
    <text evidence="1">The sequence shown here is derived from an EMBL/GenBank/DDBJ whole genome shotgun (WGS) entry which is preliminary data.</text>
</comment>
<dbReference type="EMBL" id="LAVV01007804">
    <property type="protein sequence ID" value="KNZ54727.1"/>
    <property type="molecule type" value="Genomic_DNA"/>
</dbReference>
<evidence type="ECO:0000313" key="1">
    <source>
        <dbReference type="EMBL" id="KNZ54727.1"/>
    </source>
</evidence>
<accession>A0A0L6V2K0</accession>
<sequence length="168" mass="19253">MSPGMHDVGWTAHLKARKRSAIEANLRFLQFCQRTMPNCCSHFDVPHPRNSLIHSNCAREISHVECEGGKWFSKKINDIVQHLYQGETIYGQVTEIIELMGGLDLILVKHECMPSVTHILAFQVVMPVAYRRLPTWLLGVHHPSYLLCPLGLISHIQWLQDDTMDLDE</sequence>
<keyword evidence="2" id="KW-1185">Reference proteome</keyword>
<evidence type="ECO:0000313" key="2">
    <source>
        <dbReference type="Proteomes" id="UP000037035"/>
    </source>
</evidence>
<organism evidence="1 2">
    <name type="scientific">Puccinia sorghi</name>
    <dbReference type="NCBI Taxonomy" id="27349"/>
    <lineage>
        <taxon>Eukaryota</taxon>
        <taxon>Fungi</taxon>
        <taxon>Dikarya</taxon>
        <taxon>Basidiomycota</taxon>
        <taxon>Pucciniomycotina</taxon>
        <taxon>Pucciniomycetes</taxon>
        <taxon>Pucciniales</taxon>
        <taxon>Pucciniaceae</taxon>
        <taxon>Puccinia</taxon>
    </lineage>
</organism>
<reference evidence="1 2" key="1">
    <citation type="submission" date="2015-08" db="EMBL/GenBank/DDBJ databases">
        <title>Next Generation Sequencing and Analysis of the Genome of Puccinia sorghi L Schw, the Causal Agent of Maize Common Rust.</title>
        <authorList>
            <person name="Rochi L."/>
            <person name="Burguener G."/>
            <person name="Darino M."/>
            <person name="Turjanski A."/>
            <person name="Kreff E."/>
            <person name="Dieguez M.J."/>
            <person name="Sacco F."/>
        </authorList>
    </citation>
    <scope>NUCLEOTIDE SEQUENCE [LARGE SCALE GENOMIC DNA]</scope>
    <source>
        <strain evidence="1 2">RO10H11247</strain>
    </source>
</reference>
<protein>
    <submittedName>
        <fullName evidence="1">Uncharacterized protein</fullName>
    </submittedName>
</protein>
<proteinExistence type="predicted"/>